<gene>
    <name evidence="4" type="ORF">GMARGA_LOCUS28796</name>
</gene>
<accession>A0ABN7WBH7</accession>
<keyword evidence="5" id="KW-1185">Reference proteome</keyword>
<dbReference type="Proteomes" id="UP000789901">
    <property type="component" value="Unassembled WGS sequence"/>
</dbReference>
<feature type="domain" description="DDE Tnp4" evidence="3">
    <location>
        <begin position="39"/>
        <end position="109"/>
    </location>
</feature>
<evidence type="ECO:0000313" key="5">
    <source>
        <dbReference type="Proteomes" id="UP000789901"/>
    </source>
</evidence>
<name>A0ABN7WBH7_GIGMA</name>
<comment type="cofactor">
    <cofactor evidence="1">
        <name>a divalent metal cation</name>
        <dbReference type="ChEBI" id="CHEBI:60240"/>
    </cofactor>
</comment>
<comment type="caution">
    <text evidence="4">The sequence shown here is derived from an EMBL/GenBank/DDBJ whole genome shotgun (WGS) entry which is preliminary data.</text>
</comment>
<dbReference type="InterPro" id="IPR027806">
    <property type="entry name" value="HARBI1_dom"/>
</dbReference>
<feature type="non-terminal residue" evidence="4">
    <location>
        <position position="112"/>
    </location>
</feature>
<evidence type="ECO:0000313" key="4">
    <source>
        <dbReference type="EMBL" id="CAG8825249.1"/>
    </source>
</evidence>
<evidence type="ECO:0000259" key="3">
    <source>
        <dbReference type="Pfam" id="PF13359"/>
    </source>
</evidence>
<keyword evidence="2" id="KW-0479">Metal-binding</keyword>
<protein>
    <submittedName>
        <fullName evidence="4">37462_t:CDS:1</fullName>
    </submittedName>
</protein>
<organism evidence="4 5">
    <name type="scientific">Gigaspora margarita</name>
    <dbReference type="NCBI Taxonomy" id="4874"/>
    <lineage>
        <taxon>Eukaryota</taxon>
        <taxon>Fungi</taxon>
        <taxon>Fungi incertae sedis</taxon>
        <taxon>Mucoromycota</taxon>
        <taxon>Glomeromycotina</taxon>
        <taxon>Glomeromycetes</taxon>
        <taxon>Diversisporales</taxon>
        <taxon>Gigasporaceae</taxon>
        <taxon>Gigaspora</taxon>
    </lineage>
</organism>
<dbReference type="EMBL" id="CAJVQB010037492">
    <property type="protein sequence ID" value="CAG8825249.1"/>
    <property type="molecule type" value="Genomic_DNA"/>
</dbReference>
<dbReference type="Pfam" id="PF13359">
    <property type="entry name" value="DDE_Tnp_4"/>
    <property type="match status" value="1"/>
</dbReference>
<sequence>MQTDVQIQLAVTLFCLGTLLTIWAISAQFGITEDFIGAIDGSHIPFFEATSRINKNIYFSKKHQYGIHLQGISASVHNAKVFQHSNIYKQLANFFKKEEYLLGDSAYPLLSF</sequence>
<proteinExistence type="predicted"/>
<evidence type="ECO:0000256" key="1">
    <source>
        <dbReference type="ARBA" id="ARBA00001968"/>
    </source>
</evidence>
<reference evidence="4 5" key="1">
    <citation type="submission" date="2021-06" db="EMBL/GenBank/DDBJ databases">
        <authorList>
            <person name="Kallberg Y."/>
            <person name="Tangrot J."/>
            <person name="Rosling A."/>
        </authorList>
    </citation>
    <scope>NUCLEOTIDE SEQUENCE [LARGE SCALE GENOMIC DNA]</scope>
    <source>
        <strain evidence="4 5">120-4 pot B 10/14</strain>
    </source>
</reference>
<evidence type="ECO:0000256" key="2">
    <source>
        <dbReference type="ARBA" id="ARBA00022723"/>
    </source>
</evidence>